<dbReference type="KEGG" id="elut:CKA38_14000"/>
<keyword evidence="3 4" id="KW-0175">Coiled coil</keyword>
<evidence type="ECO:0000259" key="9">
    <source>
        <dbReference type="Pfam" id="PF25954"/>
    </source>
</evidence>
<dbReference type="InterPro" id="IPR006143">
    <property type="entry name" value="RND_pump_MFP"/>
</dbReference>
<dbReference type="AlphaFoldDB" id="A0A2U8E629"/>
<comment type="subcellular location">
    <subcellularLocation>
        <location evidence="1">Cell envelope</location>
    </subcellularLocation>
</comment>
<feature type="domain" description="Multidrug resistance protein MdtA-like alpha-helical hairpin" evidence="7">
    <location>
        <begin position="135"/>
        <end position="205"/>
    </location>
</feature>
<dbReference type="NCBIfam" id="TIGR01730">
    <property type="entry name" value="RND_mfp"/>
    <property type="match status" value="1"/>
</dbReference>
<dbReference type="InterPro" id="IPR058625">
    <property type="entry name" value="MdtA-like_BSH"/>
</dbReference>
<evidence type="ECO:0000256" key="5">
    <source>
        <dbReference type="SAM" id="MobiDB-lite"/>
    </source>
</evidence>
<evidence type="ECO:0000256" key="4">
    <source>
        <dbReference type="SAM" id="Coils"/>
    </source>
</evidence>
<dbReference type="InterPro" id="IPR050465">
    <property type="entry name" value="UPF0194_transport"/>
</dbReference>
<evidence type="ECO:0000313" key="10">
    <source>
        <dbReference type="EMBL" id="AWI10215.1"/>
    </source>
</evidence>
<gene>
    <name evidence="10" type="ORF">CKA38_14000</name>
</gene>
<dbReference type="Pfam" id="PF25954">
    <property type="entry name" value="Beta-barrel_RND_2"/>
    <property type="match status" value="1"/>
</dbReference>
<evidence type="ECO:0000313" key="11">
    <source>
        <dbReference type="Proteomes" id="UP000244896"/>
    </source>
</evidence>
<dbReference type="Gene3D" id="2.40.50.100">
    <property type="match status" value="1"/>
</dbReference>
<protein>
    <submittedName>
        <fullName evidence="10">Efflux transporter periplasmic adaptor subunit</fullName>
    </submittedName>
</protein>
<dbReference type="RefSeq" id="WP_108826117.1">
    <property type="nucleotide sequence ID" value="NZ_CP023004.1"/>
</dbReference>
<evidence type="ECO:0000259" key="8">
    <source>
        <dbReference type="Pfam" id="PF25917"/>
    </source>
</evidence>
<reference evidence="10 11" key="1">
    <citation type="journal article" date="2018" name="Syst. Appl. Microbiol.">
        <title>Ereboglobus luteus gen. nov. sp. nov. from cockroach guts, and new insights into the oxygen relationship of the genera Opitutus and Didymococcus (Verrucomicrobia: Opitutaceae).</title>
        <authorList>
            <person name="Tegtmeier D."/>
            <person name="Belitz A."/>
            <person name="Radek R."/>
            <person name="Heimerl T."/>
            <person name="Brune A."/>
        </authorList>
    </citation>
    <scope>NUCLEOTIDE SEQUENCE [LARGE SCALE GENOMIC DNA]</scope>
    <source>
        <strain evidence="10 11">Ho45</strain>
    </source>
</reference>
<keyword evidence="6" id="KW-1133">Transmembrane helix</keyword>
<accession>A0A2U8E629</accession>
<evidence type="ECO:0000256" key="1">
    <source>
        <dbReference type="ARBA" id="ARBA00004196"/>
    </source>
</evidence>
<dbReference type="OrthoDB" id="9809068at2"/>
<dbReference type="PANTHER" id="PTHR32347:SF14">
    <property type="entry name" value="EFFLUX SYSTEM COMPONENT YKNX-RELATED"/>
    <property type="match status" value="1"/>
</dbReference>
<feature type="domain" description="Multidrug resistance protein MdtA-like barrel-sandwich hybrid" evidence="8">
    <location>
        <begin position="87"/>
        <end position="242"/>
    </location>
</feature>
<dbReference type="Gene3D" id="2.40.30.170">
    <property type="match status" value="1"/>
</dbReference>
<dbReference type="Pfam" id="PF25876">
    <property type="entry name" value="HH_MFP_RND"/>
    <property type="match status" value="1"/>
</dbReference>
<dbReference type="SUPFAM" id="SSF111369">
    <property type="entry name" value="HlyD-like secretion proteins"/>
    <property type="match status" value="1"/>
</dbReference>
<comment type="similarity">
    <text evidence="2">Belongs to the membrane fusion protein (MFP) (TC 8.A.1) family.</text>
</comment>
<keyword evidence="11" id="KW-1185">Reference proteome</keyword>
<sequence>MKSNANENPSAAGNLSAIIQKEGKGSRRTWIIVVIAVLAAVVAAIIWYRGSVQKRAAAEEPPFITETLRRGDLALDITATGNLEPTNEVTVGSELSGTVLEVYVDTNDRVTKGQPLLKLDTTKLSQQTESSRASLASAKATLAQNEATLKEAQATLARQQELQRVSNGRIPSRADMDTAIAAADRAAANVLAAKASIAQSQAQLDINETDLSKAIIKSPIDGIILTRSIEPGQTVAASFTAPELFVIAENLEHMKLKVTIAEADIGRVAAGQKASFTVDAWPNRTYTASVTKVAYGSAVTNNVVTYETELEVNNNDLSLRPGMTATADISVAEAKNVFLVPVAAFRFDPSTLAPQGSGKQSKSFVQSIMPGPPRRQSARPAANGDASEKAANGTARIHILKDGHPQPVTVKVGISDSRHTEVSGEVLADGMQIITNAR</sequence>
<dbReference type="Proteomes" id="UP000244896">
    <property type="component" value="Chromosome"/>
</dbReference>
<name>A0A2U8E629_9BACT</name>
<dbReference type="PANTHER" id="PTHR32347">
    <property type="entry name" value="EFFLUX SYSTEM COMPONENT YKNX-RELATED"/>
    <property type="match status" value="1"/>
</dbReference>
<dbReference type="Pfam" id="PF25917">
    <property type="entry name" value="BSH_RND"/>
    <property type="match status" value="1"/>
</dbReference>
<feature type="region of interest" description="Disordered" evidence="5">
    <location>
        <begin position="351"/>
        <end position="391"/>
    </location>
</feature>
<dbReference type="GO" id="GO:0030313">
    <property type="term" value="C:cell envelope"/>
    <property type="evidence" value="ECO:0007669"/>
    <property type="project" value="UniProtKB-SubCell"/>
</dbReference>
<dbReference type="InterPro" id="IPR058792">
    <property type="entry name" value="Beta-barrel_RND_2"/>
</dbReference>
<feature type="compositionally biased region" description="Polar residues" evidence="5">
    <location>
        <begin position="352"/>
        <end position="366"/>
    </location>
</feature>
<evidence type="ECO:0000256" key="2">
    <source>
        <dbReference type="ARBA" id="ARBA00009477"/>
    </source>
</evidence>
<dbReference type="InterPro" id="IPR058624">
    <property type="entry name" value="MdtA-like_HH"/>
</dbReference>
<keyword evidence="6" id="KW-0472">Membrane</keyword>
<dbReference type="GO" id="GO:0022857">
    <property type="term" value="F:transmembrane transporter activity"/>
    <property type="evidence" value="ECO:0007669"/>
    <property type="project" value="InterPro"/>
</dbReference>
<dbReference type="Gene3D" id="1.10.287.470">
    <property type="entry name" value="Helix hairpin bin"/>
    <property type="match status" value="1"/>
</dbReference>
<feature type="transmembrane region" description="Helical" evidence="6">
    <location>
        <begin position="29"/>
        <end position="48"/>
    </location>
</feature>
<dbReference type="GO" id="GO:0016020">
    <property type="term" value="C:membrane"/>
    <property type="evidence" value="ECO:0007669"/>
    <property type="project" value="InterPro"/>
</dbReference>
<evidence type="ECO:0000256" key="6">
    <source>
        <dbReference type="SAM" id="Phobius"/>
    </source>
</evidence>
<keyword evidence="6" id="KW-0812">Transmembrane</keyword>
<feature type="coiled-coil region" evidence="4">
    <location>
        <begin position="135"/>
        <end position="162"/>
    </location>
</feature>
<evidence type="ECO:0000259" key="7">
    <source>
        <dbReference type="Pfam" id="PF25876"/>
    </source>
</evidence>
<evidence type="ECO:0000256" key="3">
    <source>
        <dbReference type="ARBA" id="ARBA00023054"/>
    </source>
</evidence>
<dbReference type="EMBL" id="CP023004">
    <property type="protein sequence ID" value="AWI10215.1"/>
    <property type="molecule type" value="Genomic_DNA"/>
</dbReference>
<feature type="domain" description="CusB-like beta-barrel" evidence="9">
    <location>
        <begin position="256"/>
        <end position="330"/>
    </location>
</feature>
<proteinExistence type="inferred from homology"/>
<organism evidence="10 11">
    <name type="scientific">Ereboglobus luteus</name>
    <dbReference type="NCBI Taxonomy" id="1796921"/>
    <lineage>
        <taxon>Bacteria</taxon>
        <taxon>Pseudomonadati</taxon>
        <taxon>Verrucomicrobiota</taxon>
        <taxon>Opitutia</taxon>
        <taxon>Opitutales</taxon>
        <taxon>Opitutaceae</taxon>
        <taxon>Ereboglobus</taxon>
    </lineage>
</organism>